<evidence type="ECO:0000313" key="2">
    <source>
        <dbReference type="Proteomes" id="UP000828922"/>
    </source>
</evidence>
<sequence>MKILCDVCEAAAARLFCAADEAALCLRCDEKVHGCNKLASRHMRLELAESRAVPHCDICENAPAFFFCGIDGASLCLQCDVDVHVGVKKSHERYLLTGQRVEHPTRKLTVKESIAVDIQARDFNSDRTQQQQIIHHHHHHHHHHHDDTLQAGTIIIANSSGEHKSSNVVGDKKDHLMLENNQTVSGMIDLNAQPRHLLSQASLPDKGDGEQAPTLTSSDDGVGVVASLPSTALQVAGR</sequence>
<comment type="caution">
    <text evidence="1">The sequence shown here is derived from an EMBL/GenBank/DDBJ whole genome shotgun (WGS) entry which is preliminary data.</text>
</comment>
<keyword evidence="2" id="KW-1185">Reference proteome</keyword>
<evidence type="ECO:0000313" key="1">
    <source>
        <dbReference type="EMBL" id="KAH9557145.1"/>
    </source>
</evidence>
<accession>A0ACB8HN09</accession>
<organism evidence="1 2">
    <name type="scientific">Sphagnum magellanicum</name>
    <dbReference type="NCBI Taxonomy" id="128215"/>
    <lineage>
        <taxon>Eukaryota</taxon>
        <taxon>Viridiplantae</taxon>
        <taxon>Streptophyta</taxon>
        <taxon>Embryophyta</taxon>
        <taxon>Bryophyta</taxon>
        <taxon>Sphagnophytina</taxon>
        <taxon>Sphagnopsida</taxon>
        <taxon>Sphagnales</taxon>
        <taxon>Sphagnaceae</taxon>
        <taxon>Sphagnum</taxon>
    </lineage>
</organism>
<dbReference type="EMBL" id="CM038913">
    <property type="protein sequence ID" value="KAH9557145.1"/>
    <property type="molecule type" value="Genomic_DNA"/>
</dbReference>
<dbReference type="Proteomes" id="UP000828922">
    <property type="component" value="Linkage Group LG07"/>
</dbReference>
<name>A0ACB8HN09_9BRYO</name>
<protein>
    <submittedName>
        <fullName evidence="1">Uncharacterized protein</fullName>
    </submittedName>
</protein>
<proteinExistence type="predicted"/>
<gene>
    <name evidence="1" type="ORF">CY35_07G069600</name>
</gene>
<reference evidence="2" key="1">
    <citation type="journal article" date="2022" name="New Phytol.">
        <title>Phylogenomic structure and speciation in an emerging model: the Sphagnum magellanicum complex (Bryophyta).</title>
        <authorList>
            <person name="Shaw A.J."/>
            <person name="Piatkowski B."/>
            <person name="Duffy A.M."/>
            <person name="Aguero B."/>
            <person name="Imwattana K."/>
            <person name="Nieto-Lugilde M."/>
            <person name="Healey A."/>
            <person name="Weston D.J."/>
            <person name="Patel M.N."/>
            <person name="Schmutz J."/>
            <person name="Grimwood J."/>
            <person name="Yavitt J.B."/>
            <person name="Hassel K."/>
            <person name="Stenoien H.K."/>
            <person name="Flatberg K.I."/>
            <person name="Bickford C.P."/>
            <person name="Hicks K.A."/>
        </authorList>
    </citation>
    <scope>NUCLEOTIDE SEQUENCE [LARGE SCALE GENOMIC DNA]</scope>
</reference>